<proteinExistence type="predicted"/>
<gene>
    <name evidence="4" type="ORF">BDP81DRAFT_114150</name>
</gene>
<keyword evidence="2" id="KW-0472">Membrane</keyword>
<feature type="signal peptide" evidence="3">
    <location>
        <begin position="1"/>
        <end position="20"/>
    </location>
</feature>
<keyword evidence="2" id="KW-1133">Transmembrane helix</keyword>
<protein>
    <recommendedName>
        <fullName evidence="6">Secreted protein</fullName>
    </recommendedName>
</protein>
<dbReference type="GeneID" id="85466379"/>
<dbReference type="RefSeq" id="XP_060439904.1">
    <property type="nucleotide sequence ID" value="XM_060581517.1"/>
</dbReference>
<evidence type="ECO:0000256" key="1">
    <source>
        <dbReference type="SAM" id="MobiDB-lite"/>
    </source>
</evidence>
<evidence type="ECO:0000256" key="2">
    <source>
        <dbReference type="SAM" id="Phobius"/>
    </source>
</evidence>
<evidence type="ECO:0008006" key="6">
    <source>
        <dbReference type="Google" id="ProtNLM"/>
    </source>
</evidence>
<accession>A0AAJ0E9F9</accession>
<dbReference type="Proteomes" id="UP001243989">
    <property type="component" value="Unassembled WGS sequence"/>
</dbReference>
<dbReference type="EMBL" id="JAHMHQ010000026">
    <property type="protein sequence ID" value="KAK1623909.1"/>
    <property type="molecule type" value="Genomic_DNA"/>
</dbReference>
<keyword evidence="3" id="KW-0732">Signal</keyword>
<keyword evidence="5" id="KW-1185">Reference proteome</keyword>
<reference evidence="4" key="1">
    <citation type="submission" date="2021-06" db="EMBL/GenBank/DDBJ databases">
        <title>Comparative genomics, transcriptomics and evolutionary studies reveal genomic signatures of adaptation to plant cell wall in hemibiotrophic fungi.</title>
        <authorList>
            <consortium name="DOE Joint Genome Institute"/>
            <person name="Baroncelli R."/>
            <person name="Diaz J.F."/>
            <person name="Benocci T."/>
            <person name="Peng M."/>
            <person name="Battaglia E."/>
            <person name="Haridas S."/>
            <person name="Andreopoulos W."/>
            <person name="Labutti K."/>
            <person name="Pangilinan J."/>
            <person name="Floch G.L."/>
            <person name="Makela M.R."/>
            <person name="Henrissat B."/>
            <person name="Grigoriev I.V."/>
            <person name="Crouch J.A."/>
            <person name="De Vries R.P."/>
            <person name="Sukno S.A."/>
            <person name="Thon M.R."/>
        </authorList>
    </citation>
    <scope>NUCLEOTIDE SEQUENCE</scope>
    <source>
        <strain evidence="4">CBS 102054</strain>
    </source>
</reference>
<feature type="chain" id="PRO_5042543352" description="Secreted protein" evidence="3">
    <location>
        <begin position="21"/>
        <end position="77"/>
    </location>
</feature>
<comment type="caution">
    <text evidence="4">The sequence shown here is derived from an EMBL/GenBank/DDBJ whole genome shotgun (WGS) entry which is preliminary data.</text>
</comment>
<feature type="transmembrane region" description="Helical" evidence="2">
    <location>
        <begin position="12"/>
        <end position="36"/>
    </location>
</feature>
<evidence type="ECO:0000256" key="3">
    <source>
        <dbReference type="SAM" id="SignalP"/>
    </source>
</evidence>
<organism evidence="4 5">
    <name type="scientific">Colletotrichum phormii</name>
    <dbReference type="NCBI Taxonomy" id="359342"/>
    <lineage>
        <taxon>Eukaryota</taxon>
        <taxon>Fungi</taxon>
        <taxon>Dikarya</taxon>
        <taxon>Ascomycota</taxon>
        <taxon>Pezizomycotina</taxon>
        <taxon>Sordariomycetes</taxon>
        <taxon>Hypocreomycetidae</taxon>
        <taxon>Glomerellales</taxon>
        <taxon>Glomerellaceae</taxon>
        <taxon>Colletotrichum</taxon>
        <taxon>Colletotrichum acutatum species complex</taxon>
    </lineage>
</organism>
<sequence length="77" mass="8534">MMTNLTTLIQNILSAVFTLGAIHCPSVSELMIAFLISLPRNTKNGRLAGPTDRWVPSPMSEQSSIEMSTHDGKLWYL</sequence>
<keyword evidence="2" id="KW-0812">Transmembrane</keyword>
<feature type="region of interest" description="Disordered" evidence="1">
    <location>
        <begin position="47"/>
        <end position="68"/>
    </location>
</feature>
<evidence type="ECO:0000313" key="4">
    <source>
        <dbReference type="EMBL" id="KAK1623909.1"/>
    </source>
</evidence>
<name>A0AAJ0E9F9_9PEZI</name>
<dbReference type="AlphaFoldDB" id="A0AAJ0E9F9"/>
<evidence type="ECO:0000313" key="5">
    <source>
        <dbReference type="Proteomes" id="UP001243989"/>
    </source>
</evidence>